<keyword evidence="2" id="KW-0695">RNA-directed DNA polymerase</keyword>
<proteinExistence type="predicted"/>
<accession>A0A147BFG4</accession>
<feature type="region of interest" description="Disordered" evidence="1">
    <location>
        <begin position="58"/>
        <end position="100"/>
    </location>
</feature>
<sequence length="100" mass="11348">FVKRTPAFQRTSLVCCQCEIGQMRINKGLLQGNSLSPLLFVLALEPLSRRQLRTIADGQHRMQPIDFHDQHRRDADQAVRPNQKYALSDGTKGESAEVDE</sequence>
<feature type="non-terminal residue" evidence="2">
    <location>
        <position position="1"/>
    </location>
</feature>
<evidence type="ECO:0000313" key="2">
    <source>
        <dbReference type="EMBL" id="JAR89484.1"/>
    </source>
</evidence>
<keyword evidence="2" id="KW-0808">Transferase</keyword>
<dbReference type="EMBL" id="GEGO01005920">
    <property type="protein sequence ID" value="JAR89484.1"/>
    <property type="molecule type" value="Transcribed_RNA"/>
</dbReference>
<feature type="compositionally biased region" description="Basic and acidic residues" evidence="1">
    <location>
        <begin position="66"/>
        <end position="77"/>
    </location>
</feature>
<organism evidence="2">
    <name type="scientific">Ixodes ricinus</name>
    <name type="common">Common tick</name>
    <name type="synonym">Acarus ricinus</name>
    <dbReference type="NCBI Taxonomy" id="34613"/>
    <lineage>
        <taxon>Eukaryota</taxon>
        <taxon>Metazoa</taxon>
        <taxon>Ecdysozoa</taxon>
        <taxon>Arthropoda</taxon>
        <taxon>Chelicerata</taxon>
        <taxon>Arachnida</taxon>
        <taxon>Acari</taxon>
        <taxon>Parasitiformes</taxon>
        <taxon>Ixodida</taxon>
        <taxon>Ixodoidea</taxon>
        <taxon>Ixodidae</taxon>
        <taxon>Ixodinae</taxon>
        <taxon>Ixodes</taxon>
    </lineage>
</organism>
<name>A0A147BFG4_IXORI</name>
<dbReference type="AlphaFoldDB" id="A0A147BFG4"/>
<evidence type="ECO:0000256" key="1">
    <source>
        <dbReference type="SAM" id="MobiDB-lite"/>
    </source>
</evidence>
<keyword evidence="2" id="KW-0548">Nucleotidyltransferase</keyword>
<dbReference type="GO" id="GO:0003964">
    <property type="term" value="F:RNA-directed DNA polymerase activity"/>
    <property type="evidence" value="ECO:0007669"/>
    <property type="project" value="UniProtKB-KW"/>
</dbReference>
<feature type="compositionally biased region" description="Basic and acidic residues" evidence="1">
    <location>
        <begin position="91"/>
        <end position="100"/>
    </location>
</feature>
<reference evidence="2" key="1">
    <citation type="journal article" date="2018" name="PLoS Negl. Trop. Dis.">
        <title>Sialome diversity of ticks revealed by RNAseq of single tick salivary glands.</title>
        <authorList>
            <person name="Perner J."/>
            <person name="Kropackova S."/>
            <person name="Kopacek P."/>
            <person name="Ribeiro J.M."/>
        </authorList>
    </citation>
    <scope>NUCLEOTIDE SEQUENCE</scope>
    <source>
        <strain evidence="2">Siblings of single egg batch collected in Ceske Budejovice</strain>
        <tissue evidence="2">Salivary glands</tissue>
    </source>
</reference>
<protein>
    <submittedName>
        <fullName evidence="2">Putative reverse transcriptase</fullName>
    </submittedName>
</protein>